<dbReference type="OrthoDB" id="1630758at2759"/>
<organism evidence="7 8">
    <name type="scientific">Rhizoclosmatium globosum</name>
    <dbReference type="NCBI Taxonomy" id="329046"/>
    <lineage>
        <taxon>Eukaryota</taxon>
        <taxon>Fungi</taxon>
        <taxon>Fungi incertae sedis</taxon>
        <taxon>Chytridiomycota</taxon>
        <taxon>Chytridiomycota incertae sedis</taxon>
        <taxon>Chytridiomycetes</taxon>
        <taxon>Chytridiales</taxon>
        <taxon>Chytriomycetaceae</taxon>
        <taxon>Rhizoclosmatium</taxon>
    </lineage>
</organism>
<accession>A0A1Y2D0Y2</accession>
<dbReference type="GO" id="GO:0061630">
    <property type="term" value="F:ubiquitin protein ligase activity"/>
    <property type="evidence" value="ECO:0007669"/>
    <property type="project" value="TreeGrafter"/>
</dbReference>
<gene>
    <name evidence="7" type="ORF">BCR33DRAFT_181619</name>
</gene>
<keyword evidence="3" id="KW-0862">Zinc</keyword>
<dbReference type="SUPFAM" id="SSF57850">
    <property type="entry name" value="RING/U-box"/>
    <property type="match status" value="2"/>
</dbReference>
<dbReference type="STRING" id="329046.A0A1Y2D0Y2"/>
<keyword evidence="2 4" id="KW-0863">Zinc-finger</keyword>
<evidence type="ECO:0000256" key="2">
    <source>
        <dbReference type="ARBA" id="ARBA00022771"/>
    </source>
</evidence>
<dbReference type="Proteomes" id="UP000193642">
    <property type="component" value="Unassembled WGS sequence"/>
</dbReference>
<dbReference type="Pfam" id="PF13923">
    <property type="entry name" value="zf-C3HC4_2"/>
    <property type="match status" value="1"/>
</dbReference>
<feature type="region of interest" description="Disordered" evidence="5">
    <location>
        <begin position="85"/>
        <end position="105"/>
    </location>
</feature>
<evidence type="ECO:0000259" key="6">
    <source>
        <dbReference type="PROSITE" id="PS50089"/>
    </source>
</evidence>
<evidence type="ECO:0000313" key="7">
    <source>
        <dbReference type="EMBL" id="ORY52932.1"/>
    </source>
</evidence>
<dbReference type="InterPro" id="IPR001841">
    <property type="entry name" value="Znf_RING"/>
</dbReference>
<evidence type="ECO:0000256" key="1">
    <source>
        <dbReference type="ARBA" id="ARBA00022723"/>
    </source>
</evidence>
<keyword evidence="8" id="KW-1185">Reference proteome</keyword>
<dbReference type="InterPro" id="IPR027370">
    <property type="entry name" value="Znf-RING_euk"/>
</dbReference>
<evidence type="ECO:0000313" key="8">
    <source>
        <dbReference type="Proteomes" id="UP000193642"/>
    </source>
</evidence>
<name>A0A1Y2D0Y2_9FUNG</name>
<sequence>MAQTTTERTLLFCSECRLLLTSPVTLPCGYAVCLGCLDGLALASPALDDARAPELEPRLSSFFALKTPTTTRPPLLIRCPAPRCQKKVHRRPSQSSSTTSPSTATTTTTTAAIDVVAAKLVATITASVSVSPDAVRPDVECALCCGIFEKPVTAPCGHSFCRACAIDTINKCKQSCPVCRAQMPNADYFRRR</sequence>
<evidence type="ECO:0000256" key="3">
    <source>
        <dbReference type="ARBA" id="ARBA00022833"/>
    </source>
</evidence>
<dbReference type="InterPro" id="IPR017907">
    <property type="entry name" value="Znf_RING_CS"/>
</dbReference>
<feature type="domain" description="RING-type" evidence="6">
    <location>
        <begin position="141"/>
        <end position="180"/>
    </location>
</feature>
<proteinExistence type="predicted"/>
<dbReference type="GO" id="GO:0008270">
    <property type="term" value="F:zinc ion binding"/>
    <property type="evidence" value="ECO:0007669"/>
    <property type="project" value="UniProtKB-KW"/>
</dbReference>
<comment type="caution">
    <text evidence="7">The sequence shown here is derived from an EMBL/GenBank/DDBJ whole genome shotgun (WGS) entry which is preliminary data.</text>
</comment>
<feature type="compositionally biased region" description="Low complexity" evidence="5">
    <location>
        <begin position="95"/>
        <end position="105"/>
    </location>
</feature>
<reference evidence="7 8" key="1">
    <citation type="submission" date="2016-07" db="EMBL/GenBank/DDBJ databases">
        <title>Pervasive Adenine N6-methylation of Active Genes in Fungi.</title>
        <authorList>
            <consortium name="DOE Joint Genome Institute"/>
            <person name="Mondo S.J."/>
            <person name="Dannebaum R.O."/>
            <person name="Kuo R.C."/>
            <person name="Labutti K."/>
            <person name="Haridas S."/>
            <person name="Kuo A."/>
            <person name="Salamov A."/>
            <person name="Ahrendt S.R."/>
            <person name="Lipzen A."/>
            <person name="Sullivan W."/>
            <person name="Andreopoulos W.B."/>
            <person name="Clum A."/>
            <person name="Lindquist E."/>
            <person name="Daum C."/>
            <person name="Ramamoorthy G.K."/>
            <person name="Gryganskyi A."/>
            <person name="Culley D."/>
            <person name="Magnuson J.K."/>
            <person name="James T.Y."/>
            <person name="O'Malley M.A."/>
            <person name="Stajich J.E."/>
            <person name="Spatafora J.W."/>
            <person name="Visel A."/>
            <person name="Grigoriev I.V."/>
        </authorList>
    </citation>
    <scope>NUCLEOTIDE SEQUENCE [LARGE SCALE GENOMIC DNA]</scope>
    <source>
        <strain evidence="7 8">JEL800</strain>
    </source>
</reference>
<dbReference type="PROSITE" id="PS00518">
    <property type="entry name" value="ZF_RING_1"/>
    <property type="match status" value="1"/>
</dbReference>
<dbReference type="EMBL" id="MCGO01000002">
    <property type="protein sequence ID" value="ORY52932.1"/>
    <property type="molecule type" value="Genomic_DNA"/>
</dbReference>
<dbReference type="Gene3D" id="3.30.40.10">
    <property type="entry name" value="Zinc/RING finger domain, C3HC4 (zinc finger)"/>
    <property type="match status" value="2"/>
</dbReference>
<evidence type="ECO:0000256" key="4">
    <source>
        <dbReference type="PROSITE-ProRule" id="PRU00175"/>
    </source>
</evidence>
<keyword evidence="1" id="KW-0479">Metal-binding</keyword>
<dbReference type="SMART" id="SM00184">
    <property type="entry name" value="RING"/>
    <property type="match status" value="2"/>
</dbReference>
<evidence type="ECO:0000256" key="5">
    <source>
        <dbReference type="SAM" id="MobiDB-lite"/>
    </source>
</evidence>
<dbReference type="Pfam" id="PF13445">
    <property type="entry name" value="zf-RING_UBOX"/>
    <property type="match status" value="1"/>
</dbReference>
<dbReference type="InterPro" id="IPR013083">
    <property type="entry name" value="Znf_RING/FYVE/PHD"/>
</dbReference>
<dbReference type="PANTHER" id="PTHR23327">
    <property type="entry name" value="RING FINGER PROTEIN 127"/>
    <property type="match status" value="1"/>
</dbReference>
<dbReference type="PROSITE" id="PS50089">
    <property type="entry name" value="ZF_RING_2"/>
    <property type="match status" value="1"/>
</dbReference>
<protein>
    <recommendedName>
        <fullName evidence="6">RING-type domain-containing protein</fullName>
    </recommendedName>
</protein>
<dbReference type="PANTHER" id="PTHR23327:SF42">
    <property type="entry name" value="LON PEPTIDASE N-TERMINAL DOMAIN AND RING FINGER PROTEIN C14F5.10C"/>
    <property type="match status" value="1"/>
</dbReference>
<dbReference type="AlphaFoldDB" id="A0A1Y2D0Y2"/>